<keyword evidence="2" id="KW-1185">Reference proteome</keyword>
<comment type="caution">
    <text evidence="1">The sequence shown here is derived from an EMBL/GenBank/DDBJ whole genome shotgun (WGS) entry which is preliminary data.</text>
</comment>
<evidence type="ECO:0000313" key="1">
    <source>
        <dbReference type="EMBL" id="GAA2517436.1"/>
    </source>
</evidence>
<reference evidence="1 2" key="1">
    <citation type="journal article" date="2019" name="Int. J. Syst. Evol. Microbiol.">
        <title>The Global Catalogue of Microorganisms (GCM) 10K type strain sequencing project: providing services to taxonomists for standard genome sequencing and annotation.</title>
        <authorList>
            <consortium name="The Broad Institute Genomics Platform"/>
            <consortium name="The Broad Institute Genome Sequencing Center for Infectious Disease"/>
            <person name="Wu L."/>
            <person name="Ma J."/>
        </authorList>
    </citation>
    <scope>NUCLEOTIDE SEQUENCE [LARGE SCALE GENOMIC DNA]</scope>
    <source>
        <strain evidence="1 2">JCM 5062</strain>
    </source>
</reference>
<name>A0ABN3NAA4_9ACTN</name>
<dbReference type="RefSeq" id="WP_344366699.1">
    <property type="nucleotide sequence ID" value="NZ_BAAASR010000049.1"/>
</dbReference>
<gene>
    <name evidence="1" type="ORF">GCM10010393_57910</name>
</gene>
<dbReference type="EMBL" id="BAAASR010000049">
    <property type="protein sequence ID" value="GAA2517436.1"/>
    <property type="molecule type" value="Genomic_DNA"/>
</dbReference>
<dbReference type="Proteomes" id="UP001499942">
    <property type="component" value="Unassembled WGS sequence"/>
</dbReference>
<organism evidence="1 2">
    <name type="scientific">Streptomyces gobitricini</name>
    <dbReference type="NCBI Taxonomy" id="68211"/>
    <lineage>
        <taxon>Bacteria</taxon>
        <taxon>Bacillati</taxon>
        <taxon>Actinomycetota</taxon>
        <taxon>Actinomycetes</taxon>
        <taxon>Kitasatosporales</taxon>
        <taxon>Streptomycetaceae</taxon>
        <taxon>Streptomyces</taxon>
    </lineage>
</organism>
<protein>
    <submittedName>
        <fullName evidence="1">Uncharacterized protein</fullName>
    </submittedName>
</protein>
<proteinExistence type="predicted"/>
<accession>A0ABN3NAA4</accession>
<sequence length="115" mass="13261">MRLIAEWDRPFRIWHYSVSYRRLLLRSLSETSPSRVDVLFSNVHFLHMSTACDQLEISVDAEFRPPVSIDLEGTPGKWFLLNGGAGYLHGTHCQWHEDDGNALTPSRFGPFKRTD</sequence>
<evidence type="ECO:0000313" key="2">
    <source>
        <dbReference type="Proteomes" id="UP001499942"/>
    </source>
</evidence>